<accession>A0A6A6DU28</accession>
<dbReference type="AlphaFoldDB" id="A0A6A6DU28"/>
<dbReference type="Proteomes" id="UP000800200">
    <property type="component" value="Unassembled WGS sequence"/>
</dbReference>
<keyword evidence="2" id="KW-0808">Transferase</keyword>
<dbReference type="Pfam" id="PF00294">
    <property type="entry name" value="PfkB"/>
    <property type="match status" value="1"/>
</dbReference>
<organism evidence="2 3">
    <name type="scientific">Zopfia rhizophila CBS 207.26</name>
    <dbReference type="NCBI Taxonomy" id="1314779"/>
    <lineage>
        <taxon>Eukaryota</taxon>
        <taxon>Fungi</taxon>
        <taxon>Dikarya</taxon>
        <taxon>Ascomycota</taxon>
        <taxon>Pezizomycotina</taxon>
        <taxon>Dothideomycetes</taxon>
        <taxon>Dothideomycetes incertae sedis</taxon>
        <taxon>Zopfiaceae</taxon>
        <taxon>Zopfia</taxon>
    </lineage>
</organism>
<protein>
    <submittedName>
        <fullName evidence="2">PfkB family kinase</fullName>
    </submittedName>
</protein>
<dbReference type="PANTHER" id="PTHR47098:SF1">
    <property type="entry name" value="PFKB FAMILY CARBOHYDRATE KINASE SUPERFAMILY (AFU_ORTHOLOGUE AFUA_4G09500)"/>
    <property type="match status" value="1"/>
</dbReference>
<gene>
    <name evidence="2" type="ORF">K469DRAFT_669544</name>
</gene>
<dbReference type="InterPro" id="IPR011611">
    <property type="entry name" value="PfkB_dom"/>
</dbReference>
<dbReference type="OrthoDB" id="497927at2759"/>
<keyword evidence="2" id="KW-0418">Kinase</keyword>
<proteinExistence type="predicted"/>
<evidence type="ECO:0000313" key="3">
    <source>
        <dbReference type="Proteomes" id="UP000800200"/>
    </source>
</evidence>
<dbReference type="InterPro" id="IPR029056">
    <property type="entry name" value="Ribokinase-like"/>
</dbReference>
<name>A0A6A6DU28_9PEZI</name>
<feature type="domain" description="Carbohydrate kinase PfkB" evidence="1">
    <location>
        <begin position="158"/>
        <end position="309"/>
    </location>
</feature>
<sequence length="349" mass="37915">MSQYFPKILSISLGMVIIDEIRLPSKPPIKDVAGGSASYVTLGGRLFAGTIRASDVGCLILAGQDFPESVEKRLLEWDMTLVLKKQNALSSRGLLEYGDDTFGPKTFQYTTEPLKPSPADLVDTPLLSAKAVHFLASPEEIQTQVPELLSLRDRQGITERPLIVWEPFPAACKTQNRQSLLDACKLVDIFSPNHLEITALFVEIIPKGFTPEKLEEYASEVLDSSVGPSGEGAVIIRAAEHGSLTMSRSTKAIWLPAFYEGGSSKVKDTTGAGNAFLGGYMAGWHIAQDVTEAACYGHVAASFALEQIGLPKYEQLGDEELWNGVSVMGRVEAYKMSLRGGKVRSEAFV</sequence>
<dbReference type="Gene3D" id="3.40.1190.20">
    <property type="match status" value="1"/>
</dbReference>
<keyword evidence="3" id="KW-1185">Reference proteome</keyword>
<dbReference type="EMBL" id="ML994647">
    <property type="protein sequence ID" value="KAF2182553.1"/>
    <property type="molecule type" value="Genomic_DNA"/>
</dbReference>
<dbReference type="GO" id="GO:0016301">
    <property type="term" value="F:kinase activity"/>
    <property type="evidence" value="ECO:0007669"/>
    <property type="project" value="UniProtKB-KW"/>
</dbReference>
<evidence type="ECO:0000259" key="1">
    <source>
        <dbReference type="Pfam" id="PF00294"/>
    </source>
</evidence>
<dbReference type="SUPFAM" id="SSF53613">
    <property type="entry name" value="Ribokinase-like"/>
    <property type="match status" value="1"/>
</dbReference>
<evidence type="ECO:0000313" key="2">
    <source>
        <dbReference type="EMBL" id="KAF2182553.1"/>
    </source>
</evidence>
<dbReference type="PANTHER" id="PTHR47098">
    <property type="entry name" value="PROTEIN MAK32"/>
    <property type="match status" value="1"/>
</dbReference>
<reference evidence="2" key="1">
    <citation type="journal article" date="2020" name="Stud. Mycol.">
        <title>101 Dothideomycetes genomes: a test case for predicting lifestyles and emergence of pathogens.</title>
        <authorList>
            <person name="Haridas S."/>
            <person name="Albert R."/>
            <person name="Binder M."/>
            <person name="Bloem J."/>
            <person name="Labutti K."/>
            <person name="Salamov A."/>
            <person name="Andreopoulos B."/>
            <person name="Baker S."/>
            <person name="Barry K."/>
            <person name="Bills G."/>
            <person name="Bluhm B."/>
            <person name="Cannon C."/>
            <person name="Castanera R."/>
            <person name="Culley D."/>
            <person name="Daum C."/>
            <person name="Ezra D."/>
            <person name="Gonzalez J."/>
            <person name="Henrissat B."/>
            <person name="Kuo A."/>
            <person name="Liang C."/>
            <person name="Lipzen A."/>
            <person name="Lutzoni F."/>
            <person name="Magnuson J."/>
            <person name="Mondo S."/>
            <person name="Nolan M."/>
            <person name="Ohm R."/>
            <person name="Pangilinan J."/>
            <person name="Park H.-J."/>
            <person name="Ramirez L."/>
            <person name="Alfaro M."/>
            <person name="Sun H."/>
            <person name="Tritt A."/>
            <person name="Yoshinaga Y."/>
            <person name="Zwiers L.-H."/>
            <person name="Turgeon B."/>
            <person name="Goodwin S."/>
            <person name="Spatafora J."/>
            <person name="Crous P."/>
            <person name="Grigoriev I."/>
        </authorList>
    </citation>
    <scope>NUCLEOTIDE SEQUENCE</scope>
    <source>
        <strain evidence="2">CBS 207.26</strain>
    </source>
</reference>